<reference evidence="4 5" key="1">
    <citation type="submission" date="2018-07" db="EMBL/GenBank/DDBJ databases">
        <title>Genomic Encyclopedia of Type Strains, Phase III (KMG-III): the genomes of soil and plant-associated and newly described type strains.</title>
        <authorList>
            <person name="Whitman W."/>
        </authorList>
    </citation>
    <scope>NUCLEOTIDE SEQUENCE [LARGE SCALE GENOMIC DNA]</scope>
    <source>
        <strain evidence="4 5">CECT 7287</strain>
    </source>
</reference>
<organism evidence="4 5">
    <name type="scientific">Cohnella phaseoli</name>
    <dbReference type="NCBI Taxonomy" id="456490"/>
    <lineage>
        <taxon>Bacteria</taxon>
        <taxon>Bacillati</taxon>
        <taxon>Bacillota</taxon>
        <taxon>Bacilli</taxon>
        <taxon>Bacillales</taxon>
        <taxon>Paenibacillaceae</taxon>
        <taxon>Cohnella</taxon>
    </lineage>
</organism>
<dbReference type="PANTHER" id="PTHR18964:SF149">
    <property type="entry name" value="BIFUNCTIONAL UDP-N-ACETYLGLUCOSAMINE 2-EPIMERASE_N-ACETYLMANNOSAMINE KINASE"/>
    <property type="match status" value="1"/>
</dbReference>
<dbReference type="PANTHER" id="PTHR18964">
    <property type="entry name" value="ROK (REPRESSOR, ORF, KINASE) FAMILY"/>
    <property type="match status" value="1"/>
</dbReference>
<dbReference type="GO" id="GO:0042732">
    <property type="term" value="P:D-xylose metabolic process"/>
    <property type="evidence" value="ECO:0007669"/>
    <property type="project" value="UniProtKB-KW"/>
</dbReference>
<comment type="caution">
    <text evidence="4">The sequence shown here is derived from an EMBL/GenBank/DDBJ whole genome shotgun (WGS) entry which is preliminary data.</text>
</comment>
<dbReference type="Proteomes" id="UP000256977">
    <property type="component" value="Unassembled WGS sequence"/>
</dbReference>
<dbReference type="InterPro" id="IPR043129">
    <property type="entry name" value="ATPase_NBD"/>
</dbReference>
<dbReference type="Gene3D" id="3.30.420.40">
    <property type="match status" value="2"/>
</dbReference>
<evidence type="ECO:0000313" key="4">
    <source>
        <dbReference type="EMBL" id="RED86555.1"/>
    </source>
</evidence>
<dbReference type="SUPFAM" id="SSF53067">
    <property type="entry name" value="Actin-like ATPase domain"/>
    <property type="match status" value="1"/>
</dbReference>
<dbReference type="Pfam" id="PF00480">
    <property type="entry name" value="ROK"/>
    <property type="match status" value="1"/>
</dbReference>
<dbReference type="OrthoDB" id="9796533at2"/>
<dbReference type="AlphaFoldDB" id="A0A3D9KJE2"/>
<dbReference type="SUPFAM" id="SSF46785">
    <property type="entry name" value="Winged helix' DNA-binding domain"/>
    <property type="match status" value="1"/>
</dbReference>
<accession>A0A3D9KJE2</accession>
<dbReference type="RefSeq" id="WP_116059666.1">
    <property type="nucleotide sequence ID" value="NZ_QRDZ01000003.1"/>
</dbReference>
<protein>
    <submittedName>
        <fullName evidence="4">MarR family transcriptional regulator</fullName>
    </submittedName>
</protein>
<dbReference type="InterPro" id="IPR036388">
    <property type="entry name" value="WH-like_DNA-bd_sf"/>
</dbReference>
<keyword evidence="5" id="KW-1185">Reference proteome</keyword>
<evidence type="ECO:0000256" key="2">
    <source>
        <dbReference type="ARBA" id="ARBA00006479"/>
    </source>
</evidence>
<dbReference type="Gene3D" id="1.10.10.10">
    <property type="entry name" value="Winged helix-like DNA-binding domain superfamily/Winged helix DNA-binding domain"/>
    <property type="match status" value="1"/>
</dbReference>
<dbReference type="InterPro" id="IPR000600">
    <property type="entry name" value="ROK"/>
</dbReference>
<evidence type="ECO:0000256" key="3">
    <source>
        <dbReference type="ARBA" id="ARBA00022629"/>
    </source>
</evidence>
<name>A0A3D9KJE2_9BACL</name>
<sequence>MAKRSADQKLVRMTNQNLILSTIREKESVTRSILSKALQLSVPSVCANVDQLIELGIVRETGEETSSVGRKAKVLKLNPRYGYLISVDLSNPCVTLAMSDLEPVVLQQLKFDLDLYRIEQLMELLLEKIEQLLEQSSISSRQVLAISVSVPGIVDSERGVVECGSYLASLGSVAFREQLQSRFDVPVLLQKDIDAAIIAERNFGAAKDSANAAFVSADVGIGTGIVLGGALFKGSRYAAGELSRFIMDRQPLADGLAPALLGDLVSVKALVQSVRAEVELGAASSVLDEAGGDSARIDFNAIIGATMSGDPLCVKHVKESARLMGLAVSNMLLLLDLDCVILGGGFAALGAAYTENLAEEVRKHVPQTPSIRTTELRSKAVVMGGISLALEAVFDELLLEKSV</sequence>
<proteinExistence type="inferred from homology"/>
<keyword evidence="3" id="KW-0119">Carbohydrate metabolism</keyword>
<gene>
    <name evidence="4" type="ORF">DFP98_103410</name>
</gene>
<keyword evidence="3" id="KW-0859">Xylose metabolism</keyword>
<comment type="similarity">
    <text evidence="2">Belongs to the ROK (NagC/XylR) family.</text>
</comment>
<dbReference type="EMBL" id="QRDZ01000003">
    <property type="protein sequence ID" value="RED86555.1"/>
    <property type="molecule type" value="Genomic_DNA"/>
</dbReference>
<dbReference type="InterPro" id="IPR036390">
    <property type="entry name" value="WH_DNA-bd_sf"/>
</dbReference>
<evidence type="ECO:0000313" key="5">
    <source>
        <dbReference type="Proteomes" id="UP000256977"/>
    </source>
</evidence>
<evidence type="ECO:0000256" key="1">
    <source>
        <dbReference type="ARBA" id="ARBA00002486"/>
    </source>
</evidence>
<comment type="function">
    <text evidence="1">Transcriptional repressor of xylose-utilizing enzymes.</text>
</comment>